<evidence type="ECO:0000256" key="1">
    <source>
        <dbReference type="SAM" id="SignalP"/>
    </source>
</evidence>
<proteinExistence type="predicted"/>
<feature type="chain" id="PRO_5042847591" description="Secreted protein" evidence="1">
    <location>
        <begin position="17"/>
        <end position="79"/>
    </location>
</feature>
<feature type="signal peptide" evidence="1">
    <location>
        <begin position="1"/>
        <end position="16"/>
    </location>
</feature>
<keyword evidence="1" id="KW-0732">Signal</keyword>
<dbReference type="EMBL" id="DACSWI010000001">
    <property type="protein sequence ID" value="HAT3807551.1"/>
    <property type="molecule type" value="Genomic_DNA"/>
</dbReference>
<reference evidence="2" key="1">
    <citation type="journal article" date="2018" name="Genome Biol.">
        <title>SKESA: strategic k-mer extension for scrupulous assemblies.</title>
        <authorList>
            <person name="Souvorov A."/>
            <person name="Agarwala R."/>
            <person name="Lipman D.J."/>
        </authorList>
    </citation>
    <scope>NUCLEOTIDE SEQUENCE</scope>
    <source>
        <strain evidence="2">Morganella morganii ARLG-3209</strain>
    </source>
</reference>
<evidence type="ECO:0000313" key="3">
    <source>
        <dbReference type="Proteomes" id="UP000865968"/>
    </source>
</evidence>
<sequence>MKLRKFWLKFSFPVLTNIAPLTVFFLAENHRTDPHTPAQFPVHIKYRASPDGLRVAPVVKPAQKSTPFVCGRGGGAIAR</sequence>
<name>A0AAN5RYG1_MORMO</name>
<protein>
    <recommendedName>
        <fullName evidence="4">Secreted protein</fullName>
    </recommendedName>
</protein>
<dbReference type="Proteomes" id="UP000865968">
    <property type="component" value="Unassembled WGS sequence"/>
</dbReference>
<reference evidence="2" key="2">
    <citation type="submission" date="2020-10" db="EMBL/GenBank/DDBJ databases">
        <authorList>
            <consortium name="NCBI Pathogen Detection Project"/>
        </authorList>
    </citation>
    <scope>NUCLEOTIDE SEQUENCE</scope>
    <source>
        <strain evidence="2">Morganella morganii ARLG-3209</strain>
    </source>
</reference>
<accession>A0AAN5RYG1</accession>
<comment type="caution">
    <text evidence="2">The sequence shown here is derived from an EMBL/GenBank/DDBJ whole genome shotgun (WGS) entry which is preliminary data.</text>
</comment>
<evidence type="ECO:0000313" key="2">
    <source>
        <dbReference type="EMBL" id="HAT3807551.1"/>
    </source>
</evidence>
<evidence type="ECO:0008006" key="4">
    <source>
        <dbReference type="Google" id="ProtNLM"/>
    </source>
</evidence>
<gene>
    <name evidence="2" type="ORF">I8608_000341</name>
</gene>
<dbReference type="AlphaFoldDB" id="A0AAN5RYG1"/>
<organism evidence="2 3">
    <name type="scientific">Morganella morganii</name>
    <name type="common">Proteus morganii</name>
    <dbReference type="NCBI Taxonomy" id="582"/>
    <lineage>
        <taxon>Bacteria</taxon>
        <taxon>Pseudomonadati</taxon>
        <taxon>Pseudomonadota</taxon>
        <taxon>Gammaproteobacteria</taxon>
        <taxon>Enterobacterales</taxon>
        <taxon>Morganellaceae</taxon>
        <taxon>Morganella</taxon>
    </lineage>
</organism>